<organism evidence="2 3">
    <name type="scientific">Tritrichomonas foetus</name>
    <dbReference type="NCBI Taxonomy" id="1144522"/>
    <lineage>
        <taxon>Eukaryota</taxon>
        <taxon>Metamonada</taxon>
        <taxon>Parabasalia</taxon>
        <taxon>Tritrichomonadida</taxon>
        <taxon>Tritrichomonadidae</taxon>
        <taxon>Tritrichomonas</taxon>
    </lineage>
</organism>
<gene>
    <name evidence="2" type="ORF">TRFO_04782</name>
</gene>
<dbReference type="SMART" id="SM00220">
    <property type="entry name" value="S_TKc"/>
    <property type="match status" value="1"/>
</dbReference>
<keyword evidence="3" id="KW-1185">Reference proteome</keyword>
<dbReference type="OrthoDB" id="1668230at2759"/>
<protein>
    <submittedName>
        <fullName evidence="2">CAMK family protein kinase</fullName>
    </submittedName>
</protein>
<dbReference type="InterPro" id="IPR000719">
    <property type="entry name" value="Prot_kinase_dom"/>
</dbReference>
<dbReference type="PANTHER" id="PTHR24362:SF309">
    <property type="entry name" value="PROTEIN KINASE DOMAIN-CONTAINING PROTEIN"/>
    <property type="match status" value="1"/>
</dbReference>
<feature type="domain" description="Protein kinase" evidence="1">
    <location>
        <begin position="1"/>
        <end position="241"/>
    </location>
</feature>
<dbReference type="Pfam" id="PF00069">
    <property type="entry name" value="Pkinase"/>
    <property type="match status" value="1"/>
</dbReference>
<comment type="caution">
    <text evidence="2">The sequence shown here is derived from an EMBL/GenBank/DDBJ whole genome shotgun (WGS) entry which is preliminary data.</text>
</comment>
<proteinExistence type="predicted"/>
<dbReference type="VEuPathDB" id="TrichDB:TRFO_04782"/>
<dbReference type="AlphaFoldDB" id="A0A1J4KBV2"/>
<evidence type="ECO:0000313" key="3">
    <source>
        <dbReference type="Proteomes" id="UP000179807"/>
    </source>
</evidence>
<dbReference type="EMBL" id="MLAK01000660">
    <property type="protein sequence ID" value="OHT08707.1"/>
    <property type="molecule type" value="Genomic_DNA"/>
</dbReference>
<dbReference type="PANTHER" id="PTHR24362">
    <property type="entry name" value="SERINE/THREONINE-PROTEIN KINASE NEK"/>
    <property type="match status" value="1"/>
</dbReference>
<evidence type="ECO:0000313" key="2">
    <source>
        <dbReference type="EMBL" id="OHT08707.1"/>
    </source>
</evidence>
<dbReference type="Gene3D" id="1.10.510.10">
    <property type="entry name" value="Transferase(Phosphotransferase) domain 1"/>
    <property type="match status" value="1"/>
</dbReference>
<dbReference type="GO" id="GO:0004672">
    <property type="term" value="F:protein kinase activity"/>
    <property type="evidence" value="ECO:0007669"/>
    <property type="project" value="InterPro"/>
</dbReference>
<dbReference type="GeneID" id="94826805"/>
<dbReference type="PROSITE" id="PS50011">
    <property type="entry name" value="PROTEIN_KINASE_DOM"/>
    <property type="match status" value="1"/>
</dbReference>
<evidence type="ECO:0000259" key="1">
    <source>
        <dbReference type="PROSITE" id="PS50011"/>
    </source>
</evidence>
<sequence length="316" mass="35258">MSRTAVVMKTALQHLCICKCIERSRLGGEAQVEAFINTIMNAGNVRSRFLLPYSEVIPRNEYIFLIRPFLNSPTLEQQIVNDSINPNQNGYYVLWKTIVHSFRKLHAANIAPNFVRPSNIFISDDGGPIITDIYPPIFNAANPQCAQSLLFLAPEFLTGDDLPGKPADSWSLGLLLLFIMTGQSPWDTKNLFKMMQNIMKGSEGLNVEVPEEIKPIIEASVVVNPANRSSLLNLSKFNPVVSNIERGSGTNKDRKLSKNSIRAQQSVLMMGASQPKPKKQICTRQSLANLPSIPSFMAQEFQSQNKKSRGDPFMMD</sequence>
<name>A0A1J4KBV2_9EUKA</name>
<dbReference type="RefSeq" id="XP_068361843.1">
    <property type="nucleotide sequence ID" value="XM_068492101.1"/>
</dbReference>
<dbReference type="GO" id="GO:0005524">
    <property type="term" value="F:ATP binding"/>
    <property type="evidence" value="ECO:0007669"/>
    <property type="project" value="InterPro"/>
</dbReference>
<dbReference type="SUPFAM" id="SSF56112">
    <property type="entry name" value="Protein kinase-like (PK-like)"/>
    <property type="match status" value="1"/>
</dbReference>
<accession>A0A1J4KBV2</accession>
<dbReference type="Proteomes" id="UP000179807">
    <property type="component" value="Unassembled WGS sequence"/>
</dbReference>
<keyword evidence="2" id="KW-0808">Transferase</keyword>
<dbReference type="InterPro" id="IPR011009">
    <property type="entry name" value="Kinase-like_dom_sf"/>
</dbReference>
<keyword evidence="2" id="KW-0418">Kinase</keyword>
<reference evidence="2" key="1">
    <citation type="submission" date="2016-10" db="EMBL/GenBank/DDBJ databases">
        <authorList>
            <person name="Benchimol M."/>
            <person name="Almeida L.G."/>
            <person name="Vasconcelos A.T."/>
            <person name="Perreira-Neves A."/>
            <person name="Rosa I.A."/>
            <person name="Tasca T."/>
            <person name="Bogo M.R."/>
            <person name="de Souza W."/>
        </authorList>
    </citation>
    <scope>NUCLEOTIDE SEQUENCE [LARGE SCALE GENOMIC DNA]</scope>
    <source>
        <strain evidence="2">K</strain>
    </source>
</reference>